<name>A0ABP9D089_9FLAO</name>
<evidence type="ECO:0000313" key="3">
    <source>
        <dbReference type="Proteomes" id="UP001501433"/>
    </source>
</evidence>
<dbReference type="CDD" id="cd00761">
    <property type="entry name" value="Glyco_tranf_GTA_type"/>
    <property type="match status" value="1"/>
</dbReference>
<dbReference type="PANTHER" id="PTHR22916">
    <property type="entry name" value="GLYCOSYLTRANSFERASE"/>
    <property type="match status" value="1"/>
</dbReference>
<dbReference type="InterPro" id="IPR001173">
    <property type="entry name" value="Glyco_trans_2-like"/>
</dbReference>
<dbReference type="Pfam" id="PF00535">
    <property type="entry name" value="Glycos_transf_2"/>
    <property type="match status" value="1"/>
</dbReference>
<dbReference type="RefSeq" id="WP_345278173.1">
    <property type="nucleotide sequence ID" value="NZ_BAABJW010000005.1"/>
</dbReference>
<evidence type="ECO:0000313" key="2">
    <source>
        <dbReference type="EMBL" id="GAA4818578.1"/>
    </source>
</evidence>
<dbReference type="Proteomes" id="UP001501433">
    <property type="component" value="Unassembled WGS sequence"/>
</dbReference>
<reference evidence="3" key="1">
    <citation type="journal article" date="2019" name="Int. J. Syst. Evol. Microbiol.">
        <title>The Global Catalogue of Microorganisms (GCM) 10K type strain sequencing project: providing services to taxonomists for standard genome sequencing and annotation.</title>
        <authorList>
            <consortium name="The Broad Institute Genomics Platform"/>
            <consortium name="The Broad Institute Genome Sequencing Center for Infectious Disease"/>
            <person name="Wu L."/>
            <person name="Ma J."/>
        </authorList>
    </citation>
    <scope>NUCLEOTIDE SEQUENCE [LARGE SCALE GENOMIC DNA]</scope>
    <source>
        <strain evidence="3">JCM 18325</strain>
    </source>
</reference>
<feature type="domain" description="Glycosyltransferase 2-like" evidence="1">
    <location>
        <begin position="7"/>
        <end position="171"/>
    </location>
</feature>
<protein>
    <submittedName>
        <fullName evidence="2">Glycosyltransferase</fullName>
    </submittedName>
</protein>
<keyword evidence="3" id="KW-1185">Reference proteome</keyword>
<dbReference type="Gene3D" id="3.90.550.10">
    <property type="entry name" value="Spore Coat Polysaccharide Biosynthesis Protein SpsA, Chain A"/>
    <property type="match status" value="1"/>
</dbReference>
<dbReference type="InterPro" id="IPR029044">
    <property type="entry name" value="Nucleotide-diphossugar_trans"/>
</dbReference>
<accession>A0ABP9D089</accession>
<proteinExistence type="predicted"/>
<dbReference type="SUPFAM" id="SSF53448">
    <property type="entry name" value="Nucleotide-diphospho-sugar transferases"/>
    <property type="match status" value="1"/>
</dbReference>
<comment type="caution">
    <text evidence="2">The sequence shown here is derived from an EMBL/GenBank/DDBJ whole genome shotgun (WGS) entry which is preliminary data.</text>
</comment>
<gene>
    <name evidence="2" type="ORF">GCM10023330_29420</name>
</gene>
<dbReference type="PANTHER" id="PTHR22916:SF69">
    <property type="entry name" value="BIFUNCTIONAL GLYCOSYLTRANSFERASE PGTA"/>
    <property type="match status" value="1"/>
</dbReference>
<organism evidence="2 3">
    <name type="scientific">Litoribaculum gwangyangense</name>
    <dbReference type="NCBI Taxonomy" id="1130722"/>
    <lineage>
        <taxon>Bacteria</taxon>
        <taxon>Pseudomonadati</taxon>
        <taxon>Bacteroidota</taxon>
        <taxon>Flavobacteriia</taxon>
        <taxon>Flavobacteriales</taxon>
        <taxon>Flavobacteriaceae</taxon>
        <taxon>Litoribaculum</taxon>
    </lineage>
</organism>
<evidence type="ECO:0000259" key="1">
    <source>
        <dbReference type="Pfam" id="PF00535"/>
    </source>
</evidence>
<dbReference type="EMBL" id="BAABJW010000005">
    <property type="protein sequence ID" value="GAA4818578.1"/>
    <property type="molecule type" value="Genomic_DNA"/>
</dbReference>
<sequence>MQKKLVSILIPFKNTEVFIADCIESIIKQTYTFWEVIMVDDNSTDKSFDIVSAYVEKDSRIILLKNTGNGIIDALQLAFSKSYGEFITRMDSDDLMRPNKLEVLVNNLSKYGKKHVATGLVKYFSDEGISSGYQKYERWLNNLTKSGSNYSEIYKECVIPSPCWMIHRDDFLLCNAFNPHRYPEDYDLTFRFYKHQFKCIPCDLILHDWRDYSYRTSRTHEHYAQNYFLDIKLHYFLEIDYNPNKTLVVWGAGFKGKQVAKTFIKKNIPFEWICDNYKKIGKTIYGEILKPFQYLEELENTQSVVTVANENAQKDIKNYMNKLHLKPFEDFIFMC</sequence>